<dbReference type="PANTHER" id="PTHR11255:SF48">
    <property type="entry name" value="DIACYLGLYCEROL KINASE 1"/>
    <property type="match status" value="1"/>
</dbReference>
<keyword evidence="11" id="KW-0863">Zinc-finger</keyword>
<dbReference type="InterPro" id="IPR037607">
    <property type="entry name" value="DGK"/>
</dbReference>
<dbReference type="SMART" id="SM00046">
    <property type="entry name" value="DAGKc"/>
    <property type="match status" value="1"/>
</dbReference>
<dbReference type="Pfam" id="PF00130">
    <property type="entry name" value="C1_1"/>
    <property type="match status" value="2"/>
</dbReference>
<comment type="catalytic activity">
    <reaction evidence="1 18">
        <text>a 1,2-diacyl-sn-glycerol + ATP = a 1,2-diacyl-sn-glycero-3-phosphate + ADP + H(+)</text>
        <dbReference type="Rhea" id="RHEA:10272"/>
        <dbReference type="ChEBI" id="CHEBI:15378"/>
        <dbReference type="ChEBI" id="CHEBI:17815"/>
        <dbReference type="ChEBI" id="CHEBI:30616"/>
        <dbReference type="ChEBI" id="CHEBI:58608"/>
        <dbReference type="ChEBI" id="CHEBI:456216"/>
        <dbReference type="EC" id="2.7.1.107"/>
    </reaction>
</comment>
<sequence>MAFHWDKLSPAEFQQLQDLAAYSTRKLQDVLTEFCGSNTTSAGVPKYHPDGDIDYEGFRKFLDTYLEVATPDELSRHLFLSFVKKDSRGVDGKAFKEMAVLSSTTACAAITSHTTSSSNVNSTGLPGGACTDSHGSSSLVDKIHGLTEKLQALGHHRTESEASSRTRTGSVHPMLTVTRTSYSCHDVLEKKSTDSSPSHSQMSRNSSRKSNNSLLVNNGKLEVFSWCALEMVLKSKLHLTSLRDVPGTLLKEEMRHLVRKQSTIDVHSVKVSLKDIVCYLSLLEAGRPEDKLEFMFRLYDTDGNGVLDTNEMDCIVNQMMNVAEYLGWDVSELKPILQDMMIEIDYDADGTVSLEEWKRGGLTTIPLLVLLGLDSHVKEDGNHLWRMKHFSKPAYCNLCLNMLVGLGKSGLCCVFCKYTVHERCVQRAPASCIATYVKSKKTSQTMIHHWVEGNCHGKCSKCRKTIKSYNGITGLHCRWCQLTLHNRCASQVRAECTLGEYAIHILPPTAICPIVLDRQRSLSRDSKRGSKHGQDTSSVSSQGGFLSCGSASNQQPAMSFQITPPPGTIPLLVFINPKSGGRQGERMLRKFQYILNPRQVHNLAIGGPMQSLQMFKDVENFRVICCGGDGTVGWVLETMDRVQFEHQPAVGVIPLGTGNDLARCLRWGGGYEGEAIHKVLKKIEKSTPVMMDRWQIEVVDQEEKKPNQDSIPYNIINNYFSVGVDAAICNKFHMEREKNPEKFNSRMKNKLWYFEYATSEQFSASCKKLHEHIELICDGTPLDLAHGPSLQGVTLLNIPFTHGGSNLWGEHHTRHRLGKRKKRPDKELSTSSFNSVDLTAAIQDIGDNLIEVIGLEDCLHMGQVKTGLRNSGRRLAQCSSVTIITTKRFPMQIDGEPWMQGPCTIHITHKNQVPMLMAPAPEKSRGFFRFLRRKHNCESHLCAKETRNIYDKMIKTGEENLRHLQYPQTVEFNGQEDQHSVELYSQDVTIIPSPGGHDHGSSKVKLKNIVDFTWEHNFYTGQLLAVHMSGKYLAYGIKVGTGGGVVRVVYKELEQRALLRGMHGAIQDLAFAHVSNAILACVDYSGNLFIHTIESTPSELLCSLVLQVDAEESSPTSHRVIWCPYIPEDDPSDGDEVSKLLVLTRGSKAELWSVATVAAKFRSIEATDPAAKESGGMIEINQHSGMIVEATFSPDGTALATASLDGEVKFFQVYMHGNSHGTQTQPHCLHQWQPHGGRPISCLFFLDDHQTCQPDVQFWRFAITGCDNNSELKVWSCELWTCLQTIKFAPTPSTGKVPVLKAGLDLSAGYLLLSDIYNKVLYILSISKVSGEALACVSTISEFLLPYPILSFGIVDAGLRKIRPTGESLEDLCPCEEEAEEQLVIRMYLVQPKSLQECHIAFKPASQVSGNCLMDMLTHDSLDYSEDLPDIGTVNHNGISGENSEEDRMLSATIEATSNHNAGLNLMTPDAFSSPAKKENSELESAPGSPELGNVLSASPSLAQAVQALNASDPPLATSELEEHAPASGGSSPSREVREILSLSKQDEEVDSESKQEAPPSTGEDWPNIPMVLLKDVNVHAMKPDSEEYPNEEEDDSVQRTKTNEEPNSVVHISCEQETTWQAANNTNIIDVTNKLDSILETIQEQYQEIRELRAEVTRLRQETPILTRVESALARASQQQTATLEQLYGQMTRQREFLSTLEPTIKDKIETTLPRIVEDTVEPLKRQLHLDVTRMDDLLKDNLTKLISSTHIKETLALAAANAAKPALDVAFKDTFTNILLPGMEKACQTMFRQVQDAFVRGTREYLQNIDVIVDKQYQQRNEQQSEALATLVREELQNEFSRGLSSLQEDTVRAVRESIRDNLNLQLNEISGARSRATTPATMPVPAVADAQARVVSLLQRGQLNAAFQQALSASDLGLVVLACERTEPSRVFSCPVGPGGQGTRCILQQPVLLSLVQQLSADLAHRTELKHRWLEEAILNLDPNDPVTREHMGTVLMTLQSQLATFLTANPNHRSARRMKMLAMAARALLNQHP</sequence>
<evidence type="ECO:0000256" key="6">
    <source>
        <dbReference type="ARBA" id="ARBA00022574"/>
    </source>
</evidence>
<dbReference type="InterPro" id="IPR011992">
    <property type="entry name" value="EF-hand-dom_pair"/>
</dbReference>
<keyword evidence="25" id="KW-1185">Reference proteome</keyword>
<evidence type="ECO:0000256" key="12">
    <source>
        <dbReference type="ARBA" id="ARBA00022777"/>
    </source>
</evidence>
<dbReference type="FunFam" id="1.10.238.110:FF:000008">
    <property type="entry name" value="Diacylglycerol kinase"/>
    <property type="match status" value="1"/>
</dbReference>
<dbReference type="SUPFAM" id="SSF111331">
    <property type="entry name" value="NAD kinase/diacylglycerol kinase-like"/>
    <property type="match status" value="1"/>
</dbReference>
<evidence type="ECO:0000256" key="4">
    <source>
        <dbReference type="ARBA" id="ARBA00009639"/>
    </source>
</evidence>
<dbReference type="SMART" id="SM00054">
    <property type="entry name" value="EFh"/>
    <property type="match status" value="2"/>
</dbReference>
<dbReference type="FunFam" id="1.10.220.100:FF:000001">
    <property type="entry name" value="Enhancer of mRNA-decapping protein 4"/>
    <property type="match status" value="1"/>
</dbReference>
<evidence type="ECO:0000256" key="16">
    <source>
        <dbReference type="ARBA" id="ARBA00023054"/>
    </source>
</evidence>
<evidence type="ECO:0000256" key="15">
    <source>
        <dbReference type="ARBA" id="ARBA00022840"/>
    </source>
</evidence>
<evidence type="ECO:0000313" key="25">
    <source>
        <dbReference type="Proteomes" id="UP001258017"/>
    </source>
</evidence>
<dbReference type="CDD" id="cd20851">
    <property type="entry name" value="C1_DGK_typeI_like_rpt2"/>
    <property type="match status" value="1"/>
</dbReference>
<name>A0AAD9RMW0_9HYME</name>
<evidence type="ECO:0000256" key="17">
    <source>
        <dbReference type="PROSITE-ProRule" id="PRU00221"/>
    </source>
</evidence>
<dbReference type="FunFam" id="1.10.238.10:FF:000017">
    <property type="entry name" value="Diacylglycerol kinase"/>
    <property type="match status" value="1"/>
</dbReference>
<comment type="similarity">
    <text evidence="3 18">Belongs to the eukaryotic diacylglycerol kinase family.</text>
</comment>
<dbReference type="InterPro" id="IPR002048">
    <property type="entry name" value="EF_hand_dom"/>
</dbReference>
<dbReference type="Gene3D" id="3.30.60.20">
    <property type="match status" value="2"/>
</dbReference>
<dbReference type="InterPro" id="IPR018247">
    <property type="entry name" value="EF_Hand_1_Ca_BS"/>
</dbReference>
<dbReference type="SUPFAM" id="SSF47473">
    <property type="entry name" value="EF-hand"/>
    <property type="match status" value="2"/>
</dbReference>
<dbReference type="CDD" id="cd00051">
    <property type="entry name" value="EFh"/>
    <property type="match status" value="1"/>
</dbReference>
<dbReference type="InterPro" id="IPR046349">
    <property type="entry name" value="C1-like_sf"/>
</dbReference>
<evidence type="ECO:0000256" key="10">
    <source>
        <dbReference type="ARBA" id="ARBA00022741"/>
    </source>
</evidence>
<dbReference type="Gene3D" id="6.10.140.270">
    <property type="match status" value="1"/>
</dbReference>
<dbReference type="GO" id="GO:0005886">
    <property type="term" value="C:plasma membrane"/>
    <property type="evidence" value="ECO:0007669"/>
    <property type="project" value="TreeGrafter"/>
</dbReference>
<keyword evidence="14" id="KW-0106">Calcium</keyword>
<keyword evidence="7 18" id="KW-0808">Transferase</keyword>
<dbReference type="PROSITE" id="PS50082">
    <property type="entry name" value="WD_REPEATS_2"/>
    <property type="match status" value="1"/>
</dbReference>
<keyword evidence="16 19" id="KW-0175">Coiled coil</keyword>
<dbReference type="PROSITE" id="PS50222">
    <property type="entry name" value="EF_HAND_2"/>
    <property type="match status" value="2"/>
</dbReference>
<evidence type="ECO:0000256" key="18">
    <source>
        <dbReference type="RuleBase" id="RU361128"/>
    </source>
</evidence>
<dbReference type="SUPFAM" id="SSF57889">
    <property type="entry name" value="Cysteine-rich domain"/>
    <property type="match status" value="2"/>
</dbReference>
<feature type="domain" description="DAGKc" evidence="22">
    <location>
        <begin position="566"/>
        <end position="701"/>
    </location>
</feature>
<evidence type="ECO:0000256" key="8">
    <source>
        <dbReference type="ARBA" id="ARBA00022723"/>
    </source>
</evidence>
<keyword evidence="12 18" id="KW-0418">Kinase</keyword>
<evidence type="ECO:0000256" key="9">
    <source>
        <dbReference type="ARBA" id="ARBA00022737"/>
    </source>
</evidence>
<dbReference type="InterPro" id="IPR016064">
    <property type="entry name" value="NAD/diacylglycerol_kinase_sf"/>
</dbReference>
<evidence type="ECO:0000259" key="22">
    <source>
        <dbReference type="PROSITE" id="PS50146"/>
    </source>
</evidence>
<dbReference type="Pfam" id="PF13499">
    <property type="entry name" value="EF-hand_7"/>
    <property type="match status" value="1"/>
</dbReference>
<feature type="region of interest" description="Disordered" evidence="20">
    <location>
        <begin position="523"/>
        <end position="542"/>
    </location>
</feature>
<comment type="caution">
    <text evidence="24">The sequence shown here is derived from an EMBL/GenBank/DDBJ whole genome shotgun (WGS) entry which is preliminary data.</text>
</comment>
<dbReference type="FunFam" id="3.30.60.20:FF:000013">
    <property type="entry name" value="Diacylglycerol kinase"/>
    <property type="match status" value="1"/>
</dbReference>
<dbReference type="GO" id="GO:0008270">
    <property type="term" value="F:zinc ion binding"/>
    <property type="evidence" value="ECO:0007669"/>
    <property type="project" value="UniProtKB-KW"/>
</dbReference>
<dbReference type="Gene3D" id="1.10.238.10">
    <property type="entry name" value="EF-hand"/>
    <property type="match status" value="1"/>
</dbReference>
<dbReference type="Pfam" id="PF14513">
    <property type="entry name" value="DAG_kinase_N"/>
    <property type="match status" value="1"/>
</dbReference>
<feature type="compositionally biased region" description="Low complexity" evidence="20">
    <location>
        <begin position="195"/>
        <end position="212"/>
    </location>
</feature>
<feature type="region of interest" description="Disordered" evidence="20">
    <location>
        <begin position="1460"/>
        <end position="1496"/>
    </location>
</feature>
<feature type="coiled-coil region" evidence="19">
    <location>
        <begin position="1636"/>
        <end position="1663"/>
    </location>
</feature>
<dbReference type="GO" id="GO:0007200">
    <property type="term" value="P:phospholipase C-activating G protein-coupled receptor signaling pathway"/>
    <property type="evidence" value="ECO:0007669"/>
    <property type="project" value="InterPro"/>
</dbReference>
<dbReference type="InterPro" id="IPR049404">
    <property type="entry name" value="EDC4_C"/>
</dbReference>
<dbReference type="GO" id="GO:0005509">
    <property type="term" value="F:calcium ion binding"/>
    <property type="evidence" value="ECO:0007669"/>
    <property type="project" value="InterPro"/>
</dbReference>
<keyword evidence="8" id="KW-0479">Metal-binding</keyword>
<dbReference type="SMART" id="SM00109">
    <property type="entry name" value="C1"/>
    <property type="match status" value="2"/>
</dbReference>
<dbReference type="GO" id="GO:0005524">
    <property type="term" value="F:ATP binding"/>
    <property type="evidence" value="ECO:0007669"/>
    <property type="project" value="UniProtKB-KW"/>
</dbReference>
<feature type="domain" description="EF-hand" evidence="23">
    <location>
        <begin position="287"/>
        <end position="322"/>
    </location>
</feature>
<evidence type="ECO:0000256" key="11">
    <source>
        <dbReference type="ARBA" id="ARBA00022771"/>
    </source>
</evidence>
<dbReference type="EC" id="2.7.1.107" evidence="18"/>
<dbReference type="Gene3D" id="1.10.220.100">
    <property type="entry name" value="conserved c-terminal region of ge- 1"/>
    <property type="match status" value="1"/>
</dbReference>
<proteinExistence type="inferred from homology"/>
<accession>A0AAD9RMW0</accession>
<dbReference type="FunFam" id="3.40.50.10330:FF:000003">
    <property type="entry name" value="Diacylglycerol kinase"/>
    <property type="match status" value="1"/>
</dbReference>
<dbReference type="PANTHER" id="PTHR11255">
    <property type="entry name" value="DIACYLGLYCEROL KINASE"/>
    <property type="match status" value="1"/>
</dbReference>
<protein>
    <recommendedName>
        <fullName evidence="18">Diacylglycerol kinase</fullName>
        <shortName evidence="18">DAG kinase</shortName>
        <ecNumber evidence="18">2.7.1.107</ecNumber>
    </recommendedName>
</protein>
<dbReference type="InterPro" id="IPR038199">
    <property type="entry name" value="DGK_typeI_N_sf"/>
</dbReference>
<feature type="compositionally biased region" description="Basic residues" evidence="20">
    <location>
        <begin position="812"/>
        <end position="823"/>
    </location>
</feature>
<evidence type="ECO:0000256" key="13">
    <source>
        <dbReference type="ARBA" id="ARBA00022833"/>
    </source>
</evidence>
<dbReference type="Pfam" id="PF00609">
    <property type="entry name" value="DAGK_acc"/>
    <property type="match status" value="1"/>
</dbReference>
<dbReference type="InterPro" id="IPR017438">
    <property type="entry name" value="ATP-NAD_kinase_N"/>
</dbReference>
<comment type="subcellular location">
    <subcellularLocation>
        <location evidence="2">Cytoplasm</location>
        <location evidence="2">P-body</location>
    </subcellularLocation>
</comment>
<dbReference type="Pfam" id="PF21289">
    <property type="entry name" value="EDC4_C"/>
    <property type="match status" value="1"/>
</dbReference>
<feature type="region of interest" description="Disordered" evidence="20">
    <location>
        <begin position="186"/>
        <end position="212"/>
    </location>
</feature>
<dbReference type="Pfam" id="PF00781">
    <property type="entry name" value="DAGK_cat"/>
    <property type="match status" value="1"/>
</dbReference>
<dbReference type="Gene3D" id="2.60.200.40">
    <property type="match status" value="1"/>
</dbReference>
<dbReference type="SMART" id="SM00045">
    <property type="entry name" value="DAGKa"/>
    <property type="match status" value="1"/>
</dbReference>
<dbReference type="SUPFAM" id="SSF50978">
    <property type="entry name" value="WD40 repeat-like"/>
    <property type="match status" value="1"/>
</dbReference>
<dbReference type="InterPro" id="IPR032401">
    <property type="entry name" value="EDC4_WD40"/>
</dbReference>
<dbReference type="Pfam" id="PF16529">
    <property type="entry name" value="Ge1_WD40"/>
    <property type="match status" value="1"/>
</dbReference>
<comment type="similarity">
    <text evidence="4">Belongs to the WD repeat EDC4 family.</text>
</comment>
<dbReference type="Gene3D" id="1.10.238.110">
    <property type="entry name" value="Diacylglycerol kinase alpha"/>
    <property type="match status" value="2"/>
</dbReference>
<dbReference type="PROSITE" id="PS00479">
    <property type="entry name" value="ZF_DAG_PE_1"/>
    <property type="match status" value="2"/>
</dbReference>
<evidence type="ECO:0000256" key="3">
    <source>
        <dbReference type="ARBA" id="ARBA00009280"/>
    </source>
</evidence>
<reference evidence="24" key="2">
    <citation type="journal article" date="2023" name="Commun. Biol.">
        <title>Intrasexual cuticular hydrocarbon dimorphism in a wasp sheds light on hydrocarbon biosynthesis genes in Hymenoptera.</title>
        <authorList>
            <person name="Moris V.C."/>
            <person name="Podsiadlowski L."/>
            <person name="Martin S."/>
            <person name="Oeyen J.P."/>
            <person name="Donath A."/>
            <person name="Petersen M."/>
            <person name="Wilbrandt J."/>
            <person name="Misof B."/>
            <person name="Liedtke D."/>
            <person name="Thamm M."/>
            <person name="Scheiner R."/>
            <person name="Schmitt T."/>
            <person name="Niehuis O."/>
        </authorList>
    </citation>
    <scope>NUCLEOTIDE SEQUENCE</scope>
    <source>
        <strain evidence="24">GBR_01_08_01A</strain>
    </source>
</reference>
<feature type="compositionally biased region" description="Acidic residues" evidence="20">
    <location>
        <begin position="1587"/>
        <end position="1596"/>
    </location>
</feature>
<dbReference type="PROSITE" id="PS50146">
    <property type="entry name" value="DAGK"/>
    <property type="match status" value="1"/>
</dbReference>
<keyword evidence="13" id="KW-0862">Zinc</keyword>
<dbReference type="InterPro" id="IPR029477">
    <property type="entry name" value="DAG_kinase_typeI_N"/>
</dbReference>
<dbReference type="PROSITE" id="PS50294">
    <property type="entry name" value="WD_REPEATS_REGION"/>
    <property type="match status" value="1"/>
</dbReference>
<evidence type="ECO:0000256" key="7">
    <source>
        <dbReference type="ARBA" id="ARBA00022679"/>
    </source>
</evidence>
<keyword evidence="6 17" id="KW-0853">WD repeat</keyword>
<feature type="compositionally biased region" description="Basic and acidic residues" evidence="20">
    <location>
        <begin position="523"/>
        <end position="534"/>
    </location>
</feature>
<evidence type="ECO:0000256" key="14">
    <source>
        <dbReference type="ARBA" id="ARBA00022837"/>
    </source>
</evidence>
<dbReference type="InterPro" id="IPR002219">
    <property type="entry name" value="PKC_DAG/PE"/>
</dbReference>
<evidence type="ECO:0000256" key="1">
    <source>
        <dbReference type="ARBA" id="ARBA00001383"/>
    </source>
</evidence>
<dbReference type="InterPro" id="IPR015943">
    <property type="entry name" value="WD40/YVTN_repeat-like_dom_sf"/>
</dbReference>
<keyword evidence="10 18" id="KW-0547">Nucleotide-binding</keyword>
<reference evidence="24" key="1">
    <citation type="submission" date="2021-08" db="EMBL/GenBank/DDBJ databases">
        <authorList>
            <person name="Misof B."/>
            <person name="Oliver O."/>
            <person name="Podsiadlowski L."/>
            <person name="Donath A."/>
            <person name="Peters R."/>
            <person name="Mayer C."/>
            <person name="Rust J."/>
            <person name="Gunkel S."/>
            <person name="Lesny P."/>
            <person name="Martin S."/>
            <person name="Oeyen J.P."/>
            <person name="Petersen M."/>
            <person name="Panagiotis P."/>
            <person name="Wilbrandt J."/>
            <person name="Tanja T."/>
        </authorList>
    </citation>
    <scope>NUCLEOTIDE SEQUENCE</scope>
    <source>
        <strain evidence="24">GBR_01_08_01A</strain>
        <tissue evidence="24">Thorax + abdomen</tissue>
    </source>
</reference>
<feature type="repeat" description="WD" evidence="17">
    <location>
        <begin position="1180"/>
        <end position="1213"/>
    </location>
</feature>
<evidence type="ECO:0000313" key="24">
    <source>
        <dbReference type="EMBL" id="KAK2582627.1"/>
    </source>
</evidence>
<feature type="domain" description="Phorbol-ester/DAG-type" evidence="21">
    <location>
        <begin position="382"/>
        <end position="432"/>
    </location>
</feature>
<dbReference type="Gene3D" id="3.40.50.10330">
    <property type="entry name" value="Probable inorganic polyphosphate/atp-NAD kinase, domain 1"/>
    <property type="match status" value="1"/>
</dbReference>
<dbReference type="InterPro" id="IPR047471">
    <property type="entry name" value="C1_DGKbeta-like_rpt1"/>
</dbReference>
<feature type="domain" description="EF-hand" evidence="23">
    <location>
        <begin position="332"/>
        <end position="367"/>
    </location>
</feature>
<organism evidence="24 25">
    <name type="scientific">Odynerus spinipes</name>
    <dbReference type="NCBI Taxonomy" id="1348599"/>
    <lineage>
        <taxon>Eukaryota</taxon>
        <taxon>Metazoa</taxon>
        <taxon>Ecdysozoa</taxon>
        <taxon>Arthropoda</taxon>
        <taxon>Hexapoda</taxon>
        <taxon>Insecta</taxon>
        <taxon>Pterygota</taxon>
        <taxon>Neoptera</taxon>
        <taxon>Endopterygota</taxon>
        <taxon>Hymenoptera</taxon>
        <taxon>Apocrita</taxon>
        <taxon>Aculeata</taxon>
        <taxon>Vespoidea</taxon>
        <taxon>Vespidae</taxon>
        <taxon>Eumeninae</taxon>
        <taxon>Odynerus</taxon>
    </lineage>
</organism>
<dbReference type="InterPro" id="IPR036322">
    <property type="entry name" value="WD40_repeat_dom_sf"/>
</dbReference>
<dbReference type="PROSITE" id="PS50081">
    <property type="entry name" value="ZF_DAG_PE_2"/>
    <property type="match status" value="2"/>
</dbReference>
<feature type="region of interest" description="Disordered" evidence="20">
    <location>
        <begin position="1583"/>
        <end position="1607"/>
    </location>
</feature>
<feature type="region of interest" description="Disordered" evidence="20">
    <location>
        <begin position="1543"/>
        <end position="1569"/>
    </location>
</feature>
<evidence type="ECO:0000256" key="5">
    <source>
        <dbReference type="ARBA" id="ARBA00022490"/>
    </source>
</evidence>
<keyword evidence="5" id="KW-0963">Cytoplasm</keyword>
<keyword evidence="9" id="KW-0677">Repeat</keyword>
<dbReference type="InterPro" id="IPR000756">
    <property type="entry name" value="Diacylglycerol_kin_accessory"/>
</dbReference>
<evidence type="ECO:0000256" key="19">
    <source>
        <dbReference type="SAM" id="Coils"/>
    </source>
</evidence>
<dbReference type="EMBL" id="JAIFRP010000031">
    <property type="protein sequence ID" value="KAK2582627.1"/>
    <property type="molecule type" value="Genomic_DNA"/>
</dbReference>
<dbReference type="InterPro" id="IPR001680">
    <property type="entry name" value="WD40_rpt"/>
</dbReference>
<dbReference type="PROSITE" id="PS00018">
    <property type="entry name" value="EF_HAND_1"/>
    <property type="match status" value="2"/>
</dbReference>
<dbReference type="FunFam" id="1.10.238.110:FF:000007">
    <property type="entry name" value="Diacylglycerol kinase"/>
    <property type="match status" value="1"/>
</dbReference>
<gene>
    <name evidence="24" type="ORF">KPH14_004909</name>
</gene>
<evidence type="ECO:0000256" key="2">
    <source>
        <dbReference type="ARBA" id="ARBA00004201"/>
    </source>
</evidence>
<dbReference type="Gene3D" id="2.130.10.10">
    <property type="entry name" value="YVTN repeat-like/Quinoprotein amine dehydrogenase"/>
    <property type="match status" value="1"/>
</dbReference>
<evidence type="ECO:0000259" key="23">
    <source>
        <dbReference type="PROSITE" id="PS50222"/>
    </source>
</evidence>
<evidence type="ECO:0000259" key="21">
    <source>
        <dbReference type="PROSITE" id="PS50081"/>
    </source>
</evidence>
<dbReference type="CDD" id="cd20845">
    <property type="entry name" value="C1_DGKbeta_rpt1"/>
    <property type="match status" value="1"/>
</dbReference>
<keyword evidence="15 18" id="KW-0067">ATP-binding</keyword>
<feature type="region of interest" description="Disordered" evidence="20">
    <location>
        <begin position="811"/>
        <end position="830"/>
    </location>
</feature>
<dbReference type="InterPro" id="IPR001206">
    <property type="entry name" value="Diacylglycerol_kinase_cat_dom"/>
</dbReference>
<feature type="domain" description="Phorbol-ester/DAG-type" evidence="21">
    <location>
        <begin position="447"/>
        <end position="496"/>
    </location>
</feature>
<dbReference type="SMART" id="SM00320">
    <property type="entry name" value="WD40"/>
    <property type="match status" value="3"/>
</dbReference>
<dbReference type="GO" id="GO:0004143">
    <property type="term" value="F:ATP-dependent diacylglycerol kinase activity"/>
    <property type="evidence" value="ECO:0007669"/>
    <property type="project" value="UniProtKB-EC"/>
</dbReference>
<evidence type="ECO:0000256" key="20">
    <source>
        <dbReference type="SAM" id="MobiDB-lite"/>
    </source>
</evidence>
<dbReference type="InterPro" id="IPR044938">
    <property type="entry name" value="EDC4_C_sf"/>
</dbReference>
<dbReference type="Proteomes" id="UP001258017">
    <property type="component" value="Unassembled WGS sequence"/>
</dbReference>
<dbReference type="GO" id="GO:0000932">
    <property type="term" value="C:P-body"/>
    <property type="evidence" value="ECO:0007669"/>
    <property type="project" value="UniProtKB-SubCell"/>
</dbReference>